<dbReference type="OrthoDB" id="2134400at2759"/>
<dbReference type="InterPro" id="IPR037104">
    <property type="entry name" value="Annexin_sf"/>
</dbReference>
<accession>R7YWS3</accession>
<dbReference type="GeneID" id="19902963"/>
<name>R7YWS3_CONA1</name>
<proteinExistence type="predicted"/>
<protein>
    <recommendedName>
        <fullName evidence="6">Annexin</fullName>
    </recommendedName>
</protein>
<evidence type="ECO:0000256" key="3">
    <source>
        <dbReference type="SAM" id="MobiDB-lite"/>
    </source>
</evidence>
<evidence type="ECO:0000256" key="2">
    <source>
        <dbReference type="ARBA" id="ARBA00023216"/>
    </source>
</evidence>
<dbReference type="GO" id="GO:0012506">
    <property type="term" value="C:vesicle membrane"/>
    <property type="evidence" value="ECO:0007669"/>
    <property type="project" value="TreeGrafter"/>
</dbReference>
<dbReference type="PANTHER" id="PTHR10502:SF107">
    <property type="entry name" value="ANNEXIN ANXC4 (AFU_ORTHOLOGUE AFUA_3G07020)"/>
    <property type="match status" value="1"/>
</dbReference>
<evidence type="ECO:0000256" key="1">
    <source>
        <dbReference type="ARBA" id="ARBA00022737"/>
    </source>
</evidence>
<keyword evidence="1" id="KW-0677">Repeat</keyword>
<keyword evidence="5" id="KW-1185">Reference proteome</keyword>
<dbReference type="OMA" id="FREFMCE"/>
<dbReference type="SUPFAM" id="SSF47874">
    <property type="entry name" value="Annexin"/>
    <property type="match status" value="1"/>
</dbReference>
<dbReference type="eggNOG" id="KOG0819">
    <property type="taxonomic scope" value="Eukaryota"/>
</dbReference>
<feature type="region of interest" description="Disordered" evidence="3">
    <location>
        <begin position="187"/>
        <end position="245"/>
    </location>
</feature>
<dbReference type="Gene3D" id="1.10.220.10">
    <property type="entry name" value="Annexin"/>
    <property type="match status" value="4"/>
</dbReference>
<feature type="compositionally biased region" description="Basic and acidic residues" evidence="3">
    <location>
        <begin position="1"/>
        <end position="16"/>
    </location>
</feature>
<dbReference type="PANTHER" id="PTHR10502">
    <property type="entry name" value="ANNEXIN"/>
    <property type="match status" value="1"/>
</dbReference>
<evidence type="ECO:0000313" key="5">
    <source>
        <dbReference type="Proteomes" id="UP000016924"/>
    </source>
</evidence>
<evidence type="ECO:0008006" key="6">
    <source>
        <dbReference type="Google" id="ProtNLM"/>
    </source>
</evidence>
<feature type="compositionally biased region" description="Polar residues" evidence="3">
    <location>
        <begin position="37"/>
        <end position="48"/>
    </location>
</feature>
<dbReference type="GO" id="GO:0005544">
    <property type="term" value="F:calcium-dependent phospholipid binding"/>
    <property type="evidence" value="ECO:0007669"/>
    <property type="project" value="InterPro"/>
</dbReference>
<dbReference type="EMBL" id="JH767579">
    <property type="protein sequence ID" value="EON66259.1"/>
    <property type="molecule type" value="Genomic_DNA"/>
</dbReference>
<sequence>MNLQPDDRAARTRDKSPAGARPRSASNARAPSPGPAYNTTTAQPQYNIVSPPGISPVSQNAASQPVQALPGLSSYTAPITSEPITMGDYTDLPPNERPQFMQQAQAQYTMAQSLNPSVSPNIQYTKPAAQIAQHSGFTMSMPSTGTTPQLSRTAPQYQTAQPGGIQYAAVPGGIKYTATPVTATQGQPAVAHSKTAQSKKGTASQQQKPAYIMNAKPQLSQQSTLQSPAPSAPARAPSPQPQGQGYAQNANIVEIVPGGRGKLGAPPSPGLQPHRLSVHGQRPDLGAPPSPGLVPRMDRLSVSGNRPDMPTLMPGGFPGAGGMFGGLPPPSPLLEAYHGTYQSISPMPSPMMLPHDDELDMLPQLSPQLSAPSFEAGGGRRRHRAHSSASSQLIGPLADMDGQKDKRRVKLYPAEDDARDIADALGRRSGVDNQVLIDILPTLTHDQILELRTEYKRVAKVQGRGINITKHIKLKTSGNFGKICYVTALGRWESEGYWANYWYQSQSSKRELLIEALMGRSNRDIRAIKQSFSDKRYGDSLARCMDAELKRDKFRTAVLTVLDEARQEEHDVWPVEYRNRDVDALHEALSRREGGESAMLQIVITRSDAHLREVLRTFERKYHVNFARQALKKSNNLVGEIIAHVLNGALNRPARDAMLLRHALLDLQEPPAERASSPTKHARQQRWDLLISRLVRLHWEPKHLRIVKREYREKYGKYVEEDIEDTCRGDFGEFCLALLEV</sequence>
<dbReference type="RefSeq" id="XP_007781576.1">
    <property type="nucleotide sequence ID" value="XM_007783386.1"/>
</dbReference>
<feature type="compositionally biased region" description="Polar residues" evidence="3">
    <location>
        <begin position="194"/>
        <end position="208"/>
    </location>
</feature>
<dbReference type="Proteomes" id="UP000016924">
    <property type="component" value="Unassembled WGS sequence"/>
</dbReference>
<dbReference type="STRING" id="1168221.R7YWS3"/>
<dbReference type="HOGENOM" id="CLU_012466_0_0_1"/>
<feature type="region of interest" description="Disordered" evidence="3">
    <location>
        <begin position="371"/>
        <end position="399"/>
    </location>
</feature>
<feature type="region of interest" description="Disordered" evidence="3">
    <location>
        <begin position="257"/>
        <end position="294"/>
    </location>
</feature>
<dbReference type="Pfam" id="PF00191">
    <property type="entry name" value="Annexin"/>
    <property type="match status" value="1"/>
</dbReference>
<gene>
    <name evidence="4" type="ORF">W97_05652</name>
</gene>
<dbReference type="GO" id="GO:0005737">
    <property type="term" value="C:cytoplasm"/>
    <property type="evidence" value="ECO:0007669"/>
    <property type="project" value="TreeGrafter"/>
</dbReference>
<dbReference type="InterPro" id="IPR018502">
    <property type="entry name" value="Annexin_repeat"/>
</dbReference>
<keyword evidence="2" id="KW-0041">Annexin</keyword>
<organism evidence="4 5">
    <name type="scientific">Coniosporium apollinis (strain CBS 100218)</name>
    <name type="common">Rock-inhabiting black yeast</name>
    <dbReference type="NCBI Taxonomy" id="1168221"/>
    <lineage>
        <taxon>Eukaryota</taxon>
        <taxon>Fungi</taxon>
        <taxon>Dikarya</taxon>
        <taxon>Ascomycota</taxon>
        <taxon>Pezizomycotina</taxon>
        <taxon>Dothideomycetes</taxon>
        <taxon>Dothideomycetes incertae sedis</taxon>
        <taxon>Coniosporium</taxon>
    </lineage>
</organism>
<feature type="region of interest" description="Disordered" evidence="3">
    <location>
        <begin position="1"/>
        <end position="65"/>
    </location>
</feature>
<feature type="compositionally biased region" description="Low complexity" evidence="3">
    <location>
        <begin position="17"/>
        <end position="31"/>
    </location>
</feature>
<evidence type="ECO:0000313" key="4">
    <source>
        <dbReference type="EMBL" id="EON66259.1"/>
    </source>
</evidence>
<dbReference type="PROSITE" id="PS51897">
    <property type="entry name" value="ANNEXIN_2"/>
    <property type="match status" value="1"/>
</dbReference>
<dbReference type="GO" id="GO:0005886">
    <property type="term" value="C:plasma membrane"/>
    <property type="evidence" value="ECO:0007669"/>
    <property type="project" value="TreeGrafter"/>
</dbReference>
<feature type="compositionally biased region" description="Polar residues" evidence="3">
    <location>
        <begin position="56"/>
        <end position="65"/>
    </location>
</feature>
<dbReference type="AlphaFoldDB" id="R7YWS3"/>
<dbReference type="GO" id="GO:0001786">
    <property type="term" value="F:phosphatidylserine binding"/>
    <property type="evidence" value="ECO:0007669"/>
    <property type="project" value="TreeGrafter"/>
</dbReference>
<feature type="compositionally biased region" description="Low complexity" evidence="3">
    <location>
        <begin position="217"/>
        <end position="237"/>
    </location>
</feature>
<dbReference type="GO" id="GO:0005509">
    <property type="term" value="F:calcium ion binding"/>
    <property type="evidence" value="ECO:0007669"/>
    <property type="project" value="InterPro"/>
</dbReference>
<reference evidence="5" key="1">
    <citation type="submission" date="2012-06" db="EMBL/GenBank/DDBJ databases">
        <title>The genome sequence of Coniosporium apollinis CBS 100218.</title>
        <authorList>
            <consortium name="The Broad Institute Genome Sequencing Platform"/>
            <person name="Cuomo C."/>
            <person name="Gorbushina A."/>
            <person name="Noack S."/>
            <person name="Walker B."/>
            <person name="Young S.K."/>
            <person name="Zeng Q."/>
            <person name="Gargeya S."/>
            <person name="Fitzgerald M."/>
            <person name="Haas B."/>
            <person name="Abouelleil A."/>
            <person name="Alvarado L."/>
            <person name="Arachchi H.M."/>
            <person name="Berlin A.M."/>
            <person name="Chapman S.B."/>
            <person name="Goldberg J."/>
            <person name="Griggs A."/>
            <person name="Gujja S."/>
            <person name="Hansen M."/>
            <person name="Howarth C."/>
            <person name="Imamovic A."/>
            <person name="Larimer J."/>
            <person name="McCowan C."/>
            <person name="Montmayeur A."/>
            <person name="Murphy C."/>
            <person name="Neiman D."/>
            <person name="Pearson M."/>
            <person name="Priest M."/>
            <person name="Roberts A."/>
            <person name="Saif S."/>
            <person name="Shea T."/>
            <person name="Sisk P."/>
            <person name="Sykes S."/>
            <person name="Wortman J."/>
            <person name="Nusbaum C."/>
            <person name="Birren B."/>
        </authorList>
    </citation>
    <scope>NUCLEOTIDE SEQUENCE [LARGE SCALE GENOMIC DNA]</scope>
    <source>
        <strain evidence="5">CBS 100218</strain>
    </source>
</reference>
<dbReference type="GO" id="GO:0005634">
    <property type="term" value="C:nucleus"/>
    <property type="evidence" value="ECO:0007669"/>
    <property type="project" value="TreeGrafter"/>
</dbReference>